<sequence length="112" mass="10536">MKQSAAKTLGAAALGAAIAAAGAGAAQAAPSLPGPAQALGGVTKALPTEHTARTLPAVDGDQHAAKGKSKGKGKAAEQPGLGALKPITGLLGGLPAQGLPTQALPLKALPLG</sequence>
<gene>
    <name evidence="3" type="ORF">GCM10018772_42400</name>
</gene>
<dbReference type="AlphaFoldDB" id="A0A919E4I3"/>
<evidence type="ECO:0008006" key="5">
    <source>
        <dbReference type="Google" id="ProtNLM"/>
    </source>
</evidence>
<feature type="signal peptide" evidence="2">
    <location>
        <begin position="1"/>
        <end position="28"/>
    </location>
</feature>
<evidence type="ECO:0000256" key="2">
    <source>
        <dbReference type="SAM" id="SignalP"/>
    </source>
</evidence>
<evidence type="ECO:0000313" key="3">
    <source>
        <dbReference type="EMBL" id="GHF12768.1"/>
    </source>
</evidence>
<dbReference type="EMBL" id="BNBI01000009">
    <property type="protein sequence ID" value="GHF12768.1"/>
    <property type="molecule type" value="Genomic_DNA"/>
</dbReference>
<protein>
    <recommendedName>
        <fullName evidence="5">ATP-binding protein</fullName>
    </recommendedName>
</protein>
<accession>A0A919E4I3</accession>
<proteinExistence type="predicted"/>
<keyword evidence="2" id="KW-0732">Signal</keyword>
<keyword evidence="4" id="KW-1185">Reference proteome</keyword>
<comment type="caution">
    <text evidence="3">The sequence shown here is derived from an EMBL/GenBank/DDBJ whole genome shotgun (WGS) entry which is preliminary data.</text>
</comment>
<dbReference type="RefSeq" id="WP_190205933.1">
    <property type="nucleotide sequence ID" value="NZ_BNBI01000009.1"/>
</dbReference>
<evidence type="ECO:0000256" key="1">
    <source>
        <dbReference type="SAM" id="MobiDB-lite"/>
    </source>
</evidence>
<name>A0A919E4I3_9ACTN</name>
<reference evidence="3" key="2">
    <citation type="submission" date="2020-09" db="EMBL/GenBank/DDBJ databases">
        <authorList>
            <person name="Sun Q."/>
            <person name="Ohkuma M."/>
        </authorList>
    </citation>
    <scope>NUCLEOTIDE SEQUENCE</scope>
    <source>
        <strain evidence="3">JCM 4477</strain>
    </source>
</reference>
<feature type="chain" id="PRO_5036758369" description="ATP-binding protein" evidence="2">
    <location>
        <begin position="29"/>
        <end position="112"/>
    </location>
</feature>
<dbReference type="Proteomes" id="UP000630718">
    <property type="component" value="Unassembled WGS sequence"/>
</dbReference>
<organism evidence="3 4">
    <name type="scientific">Streptomyces fumanus</name>
    <dbReference type="NCBI Taxonomy" id="67302"/>
    <lineage>
        <taxon>Bacteria</taxon>
        <taxon>Bacillati</taxon>
        <taxon>Actinomycetota</taxon>
        <taxon>Actinomycetes</taxon>
        <taxon>Kitasatosporales</taxon>
        <taxon>Streptomycetaceae</taxon>
        <taxon>Streptomyces</taxon>
    </lineage>
</organism>
<feature type="region of interest" description="Disordered" evidence="1">
    <location>
        <begin position="27"/>
        <end position="80"/>
    </location>
</feature>
<evidence type="ECO:0000313" key="4">
    <source>
        <dbReference type="Proteomes" id="UP000630718"/>
    </source>
</evidence>
<reference evidence="3" key="1">
    <citation type="journal article" date="2014" name="Int. J. Syst. Evol. Microbiol.">
        <title>Complete genome sequence of Corynebacterium casei LMG S-19264T (=DSM 44701T), isolated from a smear-ripened cheese.</title>
        <authorList>
            <consortium name="US DOE Joint Genome Institute (JGI-PGF)"/>
            <person name="Walter F."/>
            <person name="Albersmeier A."/>
            <person name="Kalinowski J."/>
            <person name="Ruckert C."/>
        </authorList>
    </citation>
    <scope>NUCLEOTIDE SEQUENCE</scope>
    <source>
        <strain evidence="3">JCM 4477</strain>
    </source>
</reference>
<feature type="compositionally biased region" description="Low complexity" evidence="1">
    <location>
        <begin position="27"/>
        <end position="41"/>
    </location>
</feature>